<evidence type="ECO:0000313" key="13">
    <source>
        <dbReference type="EMBL" id="EEE54121.1"/>
    </source>
</evidence>
<reference evidence="13" key="2">
    <citation type="submission" date="2008-12" db="EMBL/GenBank/DDBJ databases">
        <title>Improved gene annotation of the rice (Oryza sativa) genomes.</title>
        <authorList>
            <person name="Wang J."/>
            <person name="Li R."/>
            <person name="Fan W."/>
            <person name="Huang Q."/>
            <person name="Zhang J."/>
            <person name="Zhou Y."/>
            <person name="Hu Y."/>
            <person name="Zi S."/>
            <person name="Li J."/>
            <person name="Ni P."/>
            <person name="Zheng H."/>
            <person name="Zhang Y."/>
            <person name="Zhao M."/>
            <person name="Hao Q."/>
            <person name="McDermott J."/>
            <person name="Samudrala R."/>
            <person name="Kristiansen K."/>
            <person name="Wong G.K.-S."/>
        </authorList>
    </citation>
    <scope>NUCLEOTIDE SEQUENCE</scope>
</reference>
<evidence type="ECO:0000256" key="4">
    <source>
        <dbReference type="ARBA" id="ARBA00022485"/>
    </source>
</evidence>
<feature type="region of interest" description="Disordered" evidence="10">
    <location>
        <begin position="72"/>
        <end position="157"/>
    </location>
</feature>
<dbReference type="InterPro" id="IPR044811">
    <property type="entry name" value="DME/ROS1"/>
</dbReference>
<protein>
    <recommendedName>
        <fullName evidence="14">HhH-GPD domain-containing protein</fullName>
    </recommendedName>
</protein>
<evidence type="ECO:0000256" key="2">
    <source>
        <dbReference type="ARBA" id="ARBA00004123"/>
    </source>
</evidence>
<evidence type="ECO:0008006" key="14">
    <source>
        <dbReference type="Google" id="ProtNLM"/>
    </source>
</evidence>
<evidence type="ECO:0000259" key="12">
    <source>
        <dbReference type="Pfam" id="PF15629"/>
    </source>
</evidence>
<dbReference type="InterPro" id="IPR028924">
    <property type="entry name" value="Perm-CXXC"/>
</dbReference>
<feature type="compositionally biased region" description="Basic residues" evidence="10">
    <location>
        <begin position="90"/>
        <end position="102"/>
    </location>
</feature>
<evidence type="ECO:0000256" key="8">
    <source>
        <dbReference type="ARBA" id="ARBA00023125"/>
    </source>
</evidence>
<keyword evidence="8" id="KW-0238">DNA-binding</keyword>
<name>B9EU39_ORYSJ</name>
<feature type="compositionally biased region" description="Polar residues" evidence="10">
    <location>
        <begin position="769"/>
        <end position="778"/>
    </location>
</feature>
<feature type="compositionally biased region" description="Basic and acidic residues" evidence="10">
    <location>
        <begin position="709"/>
        <end position="720"/>
    </location>
</feature>
<dbReference type="PANTHER" id="PTHR46213:SF13">
    <property type="entry name" value="DEMETER-LIKE PROTEIN 2-RELATED"/>
    <property type="match status" value="1"/>
</dbReference>
<dbReference type="GO" id="GO:0051539">
    <property type="term" value="F:4 iron, 4 sulfur cluster binding"/>
    <property type="evidence" value="ECO:0007669"/>
    <property type="project" value="UniProtKB-KW"/>
</dbReference>
<dbReference type="GO" id="GO:0046872">
    <property type="term" value="F:metal ion binding"/>
    <property type="evidence" value="ECO:0007669"/>
    <property type="project" value="UniProtKB-KW"/>
</dbReference>
<feature type="region of interest" description="Disordered" evidence="10">
    <location>
        <begin position="693"/>
        <end position="778"/>
    </location>
</feature>
<dbReference type="GO" id="GO:0019104">
    <property type="term" value="F:DNA N-glycosylase activity"/>
    <property type="evidence" value="ECO:0007669"/>
    <property type="project" value="InterPro"/>
</dbReference>
<evidence type="ECO:0000256" key="1">
    <source>
        <dbReference type="ARBA" id="ARBA00001966"/>
    </source>
</evidence>
<dbReference type="PANTHER" id="PTHR46213">
    <property type="entry name" value="TRANSCRIPTIONAL ACTIVATOR DEMETER"/>
    <property type="match status" value="1"/>
</dbReference>
<feature type="compositionally biased region" description="Basic residues" evidence="10">
    <location>
        <begin position="130"/>
        <end position="139"/>
    </location>
</feature>
<feature type="domain" description="Permuted single zf-CXXC unit" evidence="12">
    <location>
        <begin position="1809"/>
        <end position="1839"/>
    </location>
</feature>
<dbReference type="InterPro" id="IPR028925">
    <property type="entry name" value="RRM_DME"/>
</dbReference>
<dbReference type="Pfam" id="PF15629">
    <property type="entry name" value="Perm-CXXC"/>
    <property type="match status" value="1"/>
</dbReference>
<dbReference type="Pfam" id="PF15628">
    <property type="entry name" value="RRM_DME"/>
    <property type="match status" value="1"/>
</dbReference>
<comment type="similarity">
    <text evidence="3">Belongs to the DNA glycosylase family. DEMETER subfamily.</text>
</comment>
<dbReference type="GO" id="GO:0005634">
    <property type="term" value="C:nucleus"/>
    <property type="evidence" value="ECO:0007669"/>
    <property type="project" value="UniProtKB-SubCell"/>
</dbReference>
<organism evidence="13">
    <name type="scientific">Oryza sativa subsp. japonica</name>
    <name type="common">Rice</name>
    <dbReference type="NCBI Taxonomy" id="39947"/>
    <lineage>
        <taxon>Eukaryota</taxon>
        <taxon>Viridiplantae</taxon>
        <taxon>Streptophyta</taxon>
        <taxon>Embryophyta</taxon>
        <taxon>Tracheophyta</taxon>
        <taxon>Spermatophyta</taxon>
        <taxon>Magnoliopsida</taxon>
        <taxon>Liliopsida</taxon>
        <taxon>Poales</taxon>
        <taxon>Poaceae</taxon>
        <taxon>BOP clade</taxon>
        <taxon>Oryzoideae</taxon>
        <taxon>Oryzeae</taxon>
        <taxon>Oryzinae</taxon>
        <taxon>Oryza</taxon>
        <taxon>Oryza sativa</taxon>
    </lineage>
</organism>
<comment type="cofactor">
    <cofactor evidence="1">
        <name>[4Fe-4S] cluster</name>
        <dbReference type="ChEBI" id="CHEBI:49883"/>
    </cofactor>
</comment>
<dbReference type="Proteomes" id="UP000007752">
    <property type="component" value="Chromosome 1"/>
</dbReference>
<gene>
    <name evidence="13" type="ORF">OsJ_00892</name>
</gene>
<feature type="compositionally biased region" description="Basic residues" evidence="10">
    <location>
        <begin position="1388"/>
        <end position="1398"/>
    </location>
</feature>
<dbReference type="SMART" id="SM00525">
    <property type="entry name" value="FES"/>
    <property type="match status" value="1"/>
</dbReference>
<keyword evidence="4" id="KW-0004">4Fe-4S</keyword>
<keyword evidence="6" id="KW-0408">Iron</keyword>
<dbReference type="GO" id="GO:0003677">
    <property type="term" value="F:DNA binding"/>
    <property type="evidence" value="ECO:0007669"/>
    <property type="project" value="UniProtKB-KW"/>
</dbReference>
<dbReference type="Gene3D" id="1.10.1670.10">
    <property type="entry name" value="Helix-hairpin-Helix base-excision DNA repair enzymes (C-terminal)"/>
    <property type="match status" value="1"/>
</dbReference>
<evidence type="ECO:0000256" key="9">
    <source>
        <dbReference type="ARBA" id="ARBA00023242"/>
    </source>
</evidence>
<evidence type="ECO:0000256" key="6">
    <source>
        <dbReference type="ARBA" id="ARBA00023004"/>
    </source>
</evidence>
<feature type="compositionally biased region" description="Basic and acidic residues" evidence="10">
    <location>
        <begin position="727"/>
        <end position="747"/>
    </location>
</feature>
<reference evidence="13" key="1">
    <citation type="journal article" date="2005" name="PLoS Biol.">
        <title>The genomes of Oryza sativa: a history of duplications.</title>
        <authorList>
            <person name="Yu J."/>
            <person name="Wang J."/>
            <person name="Lin W."/>
            <person name="Li S."/>
            <person name="Li H."/>
            <person name="Zhou J."/>
            <person name="Ni P."/>
            <person name="Dong W."/>
            <person name="Hu S."/>
            <person name="Zeng C."/>
            <person name="Zhang J."/>
            <person name="Zhang Y."/>
            <person name="Li R."/>
            <person name="Xu Z."/>
            <person name="Li S."/>
            <person name="Li X."/>
            <person name="Zheng H."/>
            <person name="Cong L."/>
            <person name="Lin L."/>
            <person name="Yin J."/>
            <person name="Geng J."/>
            <person name="Li G."/>
            <person name="Shi J."/>
            <person name="Liu J."/>
            <person name="Lv H."/>
            <person name="Li J."/>
            <person name="Wang J."/>
            <person name="Deng Y."/>
            <person name="Ran L."/>
            <person name="Shi X."/>
            <person name="Wang X."/>
            <person name="Wu Q."/>
            <person name="Li C."/>
            <person name="Ren X."/>
            <person name="Wang J."/>
            <person name="Wang X."/>
            <person name="Li D."/>
            <person name="Liu D."/>
            <person name="Zhang X."/>
            <person name="Ji Z."/>
            <person name="Zhao W."/>
            <person name="Sun Y."/>
            <person name="Zhang Z."/>
            <person name="Bao J."/>
            <person name="Han Y."/>
            <person name="Dong L."/>
            <person name="Ji J."/>
            <person name="Chen P."/>
            <person name="Wu S."/>
            <person name="Liu J."/>
            <person name="Xiao Y."/>
            <person name="Bu D."/>
            <person name="Tan J."/>
            <person name="Yang L."/>
            <person name="Ye C."/>
            <person name="Zhang J."/>
            <person name="Xu J."/>
            <person name="Zhou Y."/>
            <person name="Yu Y."/>
            <person name="Zhang B."/>
            <person name="Zhuang S."/>
            <person name="Wei H."/>
            <person name="Liu B."/>
            <person name="Lei M."/>
            <person name="Yu H."/>
            <person name="Li Y."/>
            <person name="Xu H."/>
            <person name="Wei S."/>
            <person name="He X."/>
            <person name="Fang L."/>
            <person name="Zhang Z."/>
            <person name="Zhang Y."/>
            <person name="Huang X."/>
            <person name="Su Z."/>
            <person name="Tong W."/>
            <person name="Li J."/>
            <person name="Tong Z."/>
            <person name="Li S."/>
            <person name="Ye J."/>
            <person name="Wang L."/>
            <person name="Fang L."/>
            <person name="Lei T."/>
            <person name="Chen C."/>
            <person name="Chen H."/>
            <person name="Xu Z."/>
            <person name="Li H."/>
            <person name="Huang H."/>
            <person name="Zhang F."/>
            <person name="Xu H."/>
            <person name="Li N."/>
            <person name="Zhao C."/>
            <person name="Li S."/>
            <person name="Dong L."/>
            <person name="Huang Y."/>
            <person name="Li L."/>
            <person name="Xi Y."/>
            <person name="Qi Q."/>
            <person name="Li W."/>
            <person name="Zhang B."/>
            <person name="Hu W."/>
            <person name="Zhang Y."/>
            <person name="Tian X."/>
            <person name="Jiao Y."/>
            <person name="Liang X."/>
            <person name="Jin J."/>
            <person name="Gao L."/>
            <person name="Zheng W."/>
            <person name="Hao B."/>
            <person name="Liu S."/>
            <person name="Wang W."/>
            <person name="Yuan L."/>
            <person name="Cao M."/>
            <person name="McDermott J."/>
            <person name="Samudrala R."/>
            <person name="Wang J."/>
            <person name="Wong G.K."/>
            <person name="Yang H."/>
        </authorList>
    </citation>
    <scope>NUCLEOTIDE SEQUENCE [LARGE SCALE GENOMIC DNA]</scope>
</reference>
<keyword evidence="7" id="KW-0411">Iron-sulfur</keyword>
<dbReference type="GO" id="GO:0141166">
    <property type="term" value="P:chromosomal 5-methylcytosine DNA demethylation pathway"/>
    <property type="evidence" value="ECO:0007669"/>
    <property type="project" value="InterPro"/>
</dbReference>
<dbReference type="EMBL" id="CM000138">
    <property type="protein sequence ID" value="EEE54121.1"/>
    <property type="molecule type" value="Genomic_DNA"/>
</dbReference>
<evidence type="ECO:0000259" key="11">
    <source>
        <dbReference type="Pfam" id="PF15628"/>
    </source>
</evidence>
<proteinExistence type="inferred from homology"/>
<feature type="region of interest" description="Disordered" evidence="10">
    <location>
        <begin position="1367"/>
        <end position="1398"/>
    </location>
</feature>
<sequence>MQDFGQWLPQSQTTADLYFSSIPIPSQFDTSIETQTRTSAVVSSEKESANSFVPHNGTGLVERISNDAGLTEVVGSSAGPTECIDLNKTPARKPKKKKHRPKVLKDDKPSKTPKSATPIPSTEKVEKPSGKRKYVRKKTSPGQPPAEQAASSHCRSELKSVKRSLDFGGEVLQESTQSGSQVPVAEICTGPKRQSIPSTIQRDSQSQLACHVVSSTSSIHTSASQMVNAHLFPPDNMPNGVLLDLNNSTSQLQNEHAKFVDSPARLFGSRIRQTSGKNSLLEIYAGMSDRNVPDLNSSISQTHSMSTDFAQYLLSSSQASVRETQMANQMLNGHRMPENPITPSHCIERAALKEHLNHVPHAKAAVMNGQMPHSYRLAQNPILPPNHIEGYQVMENLSELVTTNDYLTASPFSQTGAANRQHNIGDSMHIHALDPRRESNASSGSWISLGVNFNQQNNGWASAGAADAASSHAPYFSEPHKRMRTAYLNNYPNGVVGHFSTSSTDLSNNENENVASAINSNVFTLADAQRLIAREKSRASQRMISFRSSKNDMVNRSEMVHQHGRPAPHGSACRESIEVPDKQFGLMTEELTQLPSMPNNPQREKYIPQTGSCQLQSLEHDMVKGHNLAGELHKQVTSPQVVIQSNFCVTPPDVLGRRTSGEHLRTLIAPTHASTCKDTLKALSCQLESSRDIIRPPVNPIGPSSADVPRTDNHQVKVSEETVTAKLPEKRKVGRPRKELKPGEKPKPRGRPRKGKVVGGELASKDSHTNPLQNESTSCSYGPYAGEASVGRAVKANRVGENISGAMVSLLDSLDIVIQKIKVLDINKSEDPVTAEPHGALVPYNGEFGPIVPFEGKVKRKRSRAKVDLDPVTALMWKLLMGPDMSDCAEGMDKDKEKWLNEERKIFQGRVDSFIARMHLVQGDRRFSPWKGSVVDSVVGVFLTQNVSDHLSSSAFMALAAKFPVKPEASEKPANVMFHTISENGDCSGLFGNSVKLQGEILVQEASNTAASFITTEDKEGSNSVELLGSSFGDGVDGAAGVYSNIYENLPARLHATRRPVVQTGNAVEAEDGSLEGVVSSENSTISSQNSSDYLFHMSDHMFSSMLLNFTAEDIGSRNMPKATRTTYTELLRMQELKNKSNETIESSEYHGVPVSCSNNIQVLNGIQNIGSKHQPLHSSISYHQTGQVHLPDIVHASDLEQSVYTGLNRVLDSNVTQTSYYPSPHPGIACNNETQKADSLSNMLYGIDRSDKTTSLSEPTPRIDNCFQPLSSEKMSFAREQSSSENYLSRNEAEAAFVKQHGTSNVQGDNTVRTEQNGGENSQSGYSQQDDNVGFQTATTSNLYSSNLCQNQKANSEVLHGVSSNLIENSKDDKKTSPKVPVDGSKAKRPRVGAGKKKTYDWDMLRKEVLYSHGNKERSQNAKDSIDWETIRQAEVKEISDTIRERGMNNMLAERIKDFLNRLVRDHGSIDLEWLRYVDSDKAKDYLLSIRGLGLKSVECNMCEAWMGATSAPTRVSSVAPVGDVDTNVGRICVRLGWVPLQPLPESLQLHLLEMYPMLENIQKYLWPRLCKLDQRTLYELHYQMITFGKVFCTKSKPNCNACPMRAECKHFASAFASARLALPGPEEKSLVTSGTPIAAETFHQTYISSRPVVSQLEWNSNTCHHGMNNRQPIIEEPASPEPEHETEEMKECAIEDSFVDDPEEIPTIKLNFEEFTQNLKSYMQANNIEIEDADMSKALVAITPEVASIPTPKLKNVSRLRTEHQVYELPDSHPLLEGFNQREPDDPCPYLLSIWTPGETAQSTDAPKSVCNSQENGELCASNTCFSCNSIREAQAQKVRGTLLIPCRTAMRGSFPLNGTYFQVNEVFADHDSSRNPIDVPRSWIWNLPRRTVYFGTSIPTIFKGLTTEEIQHCFWRGFVCVRGFDRTSRAPRPLYARLHFPASKITRNKKSAGSAPGRDDE</sequence>
<dbReference type="InterPro" id="IPR003651">
    <property type="entry name" value="Endonuclease3_FeS-loop_motif"/>
</dbReference>
<dbReference type="FunFam" id="1.10.1670.10:FF:000004">
    <property type="entry name" value="DNA glycosylase/AP lyase ROS1"/>
    <property type="match status" value="1"/>
</dbReference>
<comment type="subcellular location">
    <subcellularLocation>
        <location evidence="2">Nucleus</location>
    </subcellularLocation>
</comment>
<dbReference type="SUPFAM" id="SSF48150">
    <property type="entry name" value="DNA-glycosylase"/>
    <property type="match status" value="1"/>
</dbReference>
<feature type="region of interest" description="Disordered" evidence="10">
    <location>
        <begin position="1302"/>
        <end position="1334"/>
    </location>
</feature>
<evidence type="ECO:0000256" key="10">
    <source>
        <dbReference type="SAM" id="MobiDB-lite"/>
    </source>
</evidence>
<dbReference type="InterPro" id="IPR023170">
    <property type="entry name" value="HhH_base_excis_C"/>
</dbReference>
<accession>B9EU39</accession>
<evidence type="ECO:0000256" key="7">
    <source>
        <dbReference type="ARBA" id="ARBA00023014"/>
    </source>
</evidence>
<feature type="domain" description="Demeter RRM-fold" evidence="11">
    <location>
        <begin position="1843"/>
        <end position="1943"/>
    </location>
</feature>
<dbReference type="GO" id="GO:0051747">
    <property type="term" value="F:cytosine C-5 DNA demethylase activity"/>
    <property type="evidence" value="ECO:0007669"/>
    <property type="project" value="UniProtKB-ARBA"/>
</dbReference>
<dbReference type="InterPro" id="IPR011257">
    <property type="entry name" value="DNA_glycosylase"/>
</dbReference>
<evidence type="ECO:0000256" key="5">
    <source>
        <dbReference type="ARBA" id="ARBA00022723"/>
    </source>
</evidence>
<dbReference type="GO" id="GO:0006281">
    <property type="term" value="P:DNA repair"/>
    <property type="evidence" value="ECO:0007669"/>
    <property type="project" value="InterPro"/>
</dbReference>
<dbReference type="Gene3D" id="1.10.340.30">
    <property type="entry name" value="Hypothetical protein, domain 2"/>
    <property type="match status" value="1"/>
</dbReference>
<evidence type="ECO:0000256" key="3">
    <source>
        <dbReference type="ARBA" id="ARBA00005646"/>
    </source>
</evidence>
<keyword evidence="9" id="KW-0539">Nucleus</keyword>
<keyword evidence="5" id="KW-0479">Metal-binding</keyword>